<dbReference type="InterPro" id="IPR003099">
    <property type="entry name" value="Prephen_DH"/>
</dbReference>
<evidence type="ECO:0000313" key="4">
    <source>
        <dbReference type="Proteomes" id="UP000741360"/>
    </source>
</evidence>
<feature type="domain" description="Prephenate/arogenate dehydrogenase" evidence="2">
    <location>
        <begin position="6"/>
        <end position="285"/>
    </location>
</feature>
<evidence type="ECO:0000259" key="2">
    <source>
        <dbReference type="PROSITE" id="PS51176"/>
    </source>
</evidence>
<comment type="caution">
    <text evidence="3">The sequence shown here is derived from an EMBL/GenBank/DDBJ whole genome shotgun (WGS) entry which is preliminary data.</text>
</comment>
<dbReference type="Gene3D" id="3.40.50.720">
    <property type="entry name" value="NAD(P)-binding Rossmann-like Domain"/>
    <property type="match status" value="1"/>
</dbReference>
<dbReference type="AlphaFoldDB" id="A0A932GMG6"/>
<dbReference type="GO" id="GO:0070403">
    <property type="term" value="F:NAD+ binding"/>
    <property type="evidence" value="ECO:0007669"/>
    <property type="project" value="InterPro"/>
</dbReference>
<dbReference type="PANTHER" id="PTHR21363">
    <property type="entry name" value="PREPHENATE DEHYDROGENASE"/>
    <property type="match status" value="1"/>
</dbReference>
<dbReference type="SUPFAM" id="SSF48179">
    <property type="entry name" value="6-phosphogluconate dehydrogenase C-terminal domain-like"/>
    <property type="match status" value="1"/>
</dbReference>
<dbReference type="GO" id="GO:0006571">
    <property type="term" value="P:tyrosine biosynthetic process"/>
    <property type="evidence" value="ECO:0007669"/>
    <property type="project" value="InterPro"/>
</dbReference>
<gene>
    <name evidence="3" type="ORF">HYY65_01505</name>
</gene>
<dbReference type="PANTHER" id="PTHR21363:SF0">
    <property type="entry name" value="PREPHENATE DEHYDROGENASE [NADP(+)]"/>
    <property type="match status" value="1"/>
</dbReference>
<dbReference type="SUPFAM" id="SSF51735">
    <property type="entry name" value="NAD(P)-binding Rossmann-fold domains"/>
    <property type="match status" value="1"/>
</dbReference>
<evidence type="ECO:0000256" key="1">
    <source>
        <dbReference type="ARBA" id="ARBA00023002"/>
    </source>
</evidence>
<dbReference type="InterPro" id="IPR050812">
    <property type="entry name" value="Preph/Arog_dehydrog"/>
</dbReference>
<evidence type="ECO:0000313" key="3">
    <source>
        <dbReference type="EMBL" id="MBI3013752.1"/>
    </source>
</evidence>
<dbReference type="EMBL" id="JACPSX010000027">
    <property type="protein sequence ID" value="MBI3013752.1"/>
    <property type="molecule type" value="Genomic_DNA"/>
</dbReference>
<dbReference type="InterPro" id="IPR008927">
    <property type="entry name" value="6-PGluconate_DH-like_C_sf"/>
</dbReference>
<dbReference type="Pfam" id="PF02153">
    <property type="entry name" value="PDH_N"/>
    <property type="match status" value="1"/>
</dbReference>
<dbReference type="GO" id="GO:0004665">
    <property type="term" value="F:prephenate dehydrogenase (NADP+) activity"/>
    <property type="evidence" value="ECO:0007669"/>
    <property type="project" value="InterPro"/>
</dbReference>
<keyword evidence="1" id="KW-0560">Oxidoreductase</keyword>
<dbReference type="Proteomes" id="UP000741360">
    <property type="component" value="Unassembled WGS sequence"/>
</dbReference>
<dbReference type="InterPro" id="IPR046825">
    <property type="entry name" value="PDH_C"/>
</dbReference>
<accession>A0A932GMG6</accession>
<organism evidence="3 4">
    <name type="scientific">Tectimicrobiota bacterium</name>
    <dbReference type="NCBI Taxonomy" id="2528274"/>
    <lineage>
        <taxon>Bacteria</taxon>
        <taxon>Pseudomonadati</taxon>
        <taxon>Nitrospinota/Tectimicrobiota group</taxon>
        <taxon>Candidatus Tectimicrobiota</taxon>
    </lineage>
</organism>
<dbReference type="InterPro" id="IPR036291">
    <property type="entry name" value="NAD(P)-bd_dom_sf"/>
</dbReference>
<dbReference type="PROSITE" id="PS51257">
    <property type="entry name" value="PROKAR_LIPOPROTEIN"/>
    <property type="match status" value="1"/>
</dbReference>
<dbReference type="Pfam" id="PF20463">
    <property type="entry name" value="PDH_C"/>
    <property type="match status" value="1"/>
</dbReference>
<proteinExistence type="predicted"/>
<dbReference type="Gene3D" id="1.10.3660.10">
    <property type="entry name" value="6-phosphogluconate dehydrogenase C-terminal like domain"/>
    <property type="match status" value="1"/>
</dbReference>
<sequence>MGPLFHKVCILGVGLIGGSLAMACKRYGLADEVVGADEDHSVLEKAFHRGAIDCLTSNAKVAVEGAGLVVLAVPVGAMAAAARAMREAVPPGAIVTDVGSVKGELVGVLEELFSPRSPFVGGHPLAGAETSGLESASADLFAGSRCILTPTSRTDPRALDQVSSLWRGVGAEVVTLDPKEHDWAMAAVSHLPHVASYALAKAVSTVDRGRLFVGPGFRDFSRLASSPAALWSDICLNNRDSLLAMIGRYQEALETIRMLIAAGAGAALEREFQKAREVREQLIRS</sequence>
<protein>
    <submittedName>
        <fullName evidence="3">Prephenate dehydrogenase/arogenate dehydrogenase family protein</fullName>
    </submittedName>
</protein>
<dbReference type="FunFam" id="3.40.50.720:FF:000208">
    <property type="entry name" value="Prephenate dehydrogenase"/>
    <property type="match status" value="1"/>
</dbReference>
<name>A0A932GMG6_UNCTE</name>
<reference evidence="3" key="1">
    <citation type="submission" date="2020-07" db="EMBL/GenBank/DDBJ databases">
        <title>Huge and variable diversity of episymbiotic CPR bacteria and DPANN archaea in groundwater ecosystems.</title>
        <authorList>
            <person name="He C.Y."/>
            <person name="Keren R."/>
            <person name="Whittaker M."/>
            <person name="Farag I.F."/>
            <person name="Doudna J."/>
            <person name="Cate J.H.D."/>
            <person name="Banfield J.F."/>
        </authorList>
    </citation>
    <scope>NUCLEOTIDE SEQUENCE</scope>
    <source>
        <strain evidence="3">NC_groundwater_717_Ag_S-0.2um_59_8</strain>
    </source>
</reference>
<dbReference type="InterPro" id="IPR046826">
    <property type="entry name" value="PDH_N"/>
</dbReference>
<dbReference type="PROSITE" id="PS51176">
    <property type="entry name" value="PDH_ADH"/>
    <property type="match status" value="1"/>
</dbReference>
<dbReference type="GO" id="GO:0008977">
    <property type="term" value="F:prephenate dehydrogenase (NAD+) activity"/>
    <property type="evidence" value="ECO:0007669"/>
    <property type="project" value="InterPro"/>
</dbReference>